<sequence>MVPTLLETLAKLAEFVNAPALVQMLSVLLEAEPGALGDFDGLRDIAEYSALVNRQVDAVASRPGTFEPGRSYFFGHPAPD</sequence>
<accession>A0A3A8NZS2</accession>
<evidence type="ECO:0000313" key="2">
    <source>
        <dbReference type="Proteomes" id="UP000273405"/>
    </source>
</evidence>
<comment type="caution">
    <text evidence="1">The sequence shown here is derived from an EMBL/GenBank/DDBJ whole genome shotgun (WGS) entry which is preliminary data.</text>
</comment>
<name>A0A3A8NZS2_9BACT</name>
<dbReference type="AlphaFoldDB" id="A0A3A8NZS2"/>
<organism evidence="1 2">
    <name type="scientific">Corallococcus sicarius</name>
    <dbReference type="NCBI Taxonomy" id="2316726"/>
    <lineage>
        <taxon>Bacteria</taxon>
        <taxon>Pseudomonadati</taxon>
        <taxon>Myxococcota</taxon>
        <taxon>Myxococcia</taxon>
        <taxon>Myxococcales</taxon>
        <taxon>Cystobacterineae</taxon>
        <taxon>Myxococcaceae</taxon>
        <taxon>Corallococcus</taxon>
    </lineage>
</organism>
<reference evidence="2" key="1">
    <citation type="submission" date="2018-09" db="EMBL/GenBank/DDBJ databases">
        <authorList>
            <person name="Livingstone P.G."/>
            <person name="Whitworth D.E."/>
        </authorList>
    </citation>
    <scope>NUCLEOTIDE SEQUENCE [LARGE SCALE GENOMIC DNA]</scope>
    <source>
        <strain evidence="2">CA040B</strain>
    </source>
</reference>
<protein>
    <submittedName>
        <fullName evidence="1">Uncharacterized protein</fullName>
    </submittedName>
</protein>
<gene>
    <name evidence="1" type="ORF">D7X12_07465</name>
</gene>
<dbReference type="Proteomes" id="UP000273405">
    <property type="component" value="Unassembled WGS sequence"/>
</dbReference>
<evidence type="ECO:0000313" key="1">
    <source>
        <dbReference type="EMBL" id="RKH45602.1"/>
    </source>
</evidence>
<dbReference type="EMBL" id="RAWG01000033">
    <property type="protein sequence ID" value="RKH45602.1"/>
    <property type="molecule type" value="Genomic_DNA"/>
</dbReference>
<keyword evidence="2" id="KW-1185">Reference proteome</keyword>
<proteinExistence type="predicted"/>